<dbReference type="InterPro" id="IPR000983">
    <property type="entry name" value="Bac_GSPG_pilin"/>
</dbReference>
<dbReference type="AlphaFoldDB" id="A0A2U1ANV6"/>
<dbReference type="EMBL" id="QEKH01000029">
    <property type="protein sequence ID" value="PVY38007.1"/>
    <property type="molecule type" value="Genomic_DNA"/>
</dbReference>
<dbReference type="InterPro" id="IPR012902">
    <property type="entry name" value="N_methyl_site"/>
</dbReference>
<proteinExistence type="predicted"/>
<dbReference type="PRINTS" id="PR00813">
    <property type="entry name" value="BCTERIALGSPG"/>
</dbReference>
<dbReference type="NCBIfam" id="TIGR02532">
    <property type="entry name" value="IV_pilin_GFxxxE"/>
    <property type="match status" value="1"/>
</dbReference>
<dbReference type="PANTHER" id="PTHR30093">
    <property type="entry name" value="GENERAL SECRETION PATHWAY PROTEIN G"/>
    <property type="match status" value="1"/>
</dbReference>
<dbReference type="GeneID" id="78297566"/>
<protein>
    <submittedName>
        <fullName evidence="3">Prepilin-type N-terminal cleavage/methylation domain-containing protein/prepilin-type processing-associated H-X9-DG protein</fullName>
    </submittedName>
</protein>
<evidence type="ECO:0000256" key="1">
    <source>
        <dbReference type="ARBA" id="ARBA00022481"/>
    </source>
</evidence>
<comment type="caution">
    <text evidence="3">The sequence shown here is derived from an EMBL/GenBank/DDBJ whole genome shotgun (WGS) entry which is preliminary data.</text>
</comment>
<organism evidence="3 4">
    <name type="scientific">Victivallis vadensis</name>
    <dbReference type="NCBI Taxonomy" id="172901"/>
    <lineage>
        <taxon>Bacteria</taxon>
        <taxon>Pseudomonadati</taxon>
        <taxon>Lentisphaerota</taxon>
        <taxon>Lentisphaeria</taxon>
        <taxon>Victivallales</taxon>
        <taxon>Victivallaceae</taxon>
        <taxon>Victivallis</taxon>
    </lineage>
</organism>
<dbReference type="RefSeq" id="WP_147835503.1">
    <property type="nucleotide sequence ID" value="NZ_CABMMC010000042.1"/>
</dbReference>
<keyword evidence="2" id="KW-0812">Transmembrane</keyword>
<keyword evidence="4" id="KW-1185">Reference proteome</keyword>
<gene>
    <name evidence="3" type="ORF">C8D82_12929</name>
</gene>
<dbReference type="Pfam" id="PF07963">
    <property type="entry name" value="N_methyl"/>
    <property type="match status" value="1"/>
</dbReference>
<dbReference type="SUPFAM" id="SSF54523">
    <property type="entry name" value="Pili subunits"/>
    <property type="match status" value="1"/>
</dbReference>
<name>A0A2U1ANV6_9BACT</name>
<keyword evidence="1" id="KW-0488">Methylation</keyword>
<accession>A0A2U1ANV6</accession>
<dbReference type="OrthoDB" id="200350at2"/>
<keyword evidence="2" id="KW-0472">Membrane</keyword>
<evidence type="ECO:0000313" key="4">
    <source>
        <dbReference type="Proteomes" id="UP000245959"/>
    </source>
</evidence>
<evidence type="ECO:0000256" key="2">
    <source>
        <dbReference type="SAM" id="Phobius"/>
    </source>
</evidence>
<dbReference type="GO" id="GO:0015628">
    <property type="term" value="P:protein secretion by the type II secretion system"/>
    <property type="evidence" value="ECO:0007669"/>
    <property type="project" value="InterPro"/>
</dbReference>
<dbReference type="InterPro" id="IPR045584">
    <property type="entry name" value="Pilin-like"/>
</dbReference>
<keyword evidence="2" id="KW-1133">Transmembrane helix</keyword>
<dbReference type="GO" id="GO:0015627">
    <property type="term" value="C:type II protein secretion system complex"/>
    <property type="evidence" value="ECO:0007669"/>
    <property type="project" value="InterPro"/>
</dbReference>
<reference evidence="3 4" key="1">
    <citation type="submission" date="2018-04" db="EMBL/GenBank/DDBJ databases">
        <title>Genomic Encyclopedia of Type Strains, Phase IV (KMG-IV): sequencing the most valuable type-strain genomes for metagenomic binning, comparative biology and taxonomic classification.</title>
        <authorList>
            <person name="Goeker M."/>
        </authorList>
    </citation>
    <scope>NUCLEOTIDE SEQUENCE [LARGE SCALE GENOMIC DNA]</scope>
    <source>
        <strain evidence="3 4">DSM 14823</strain>
    </source>
</reference>
<evidence type="ECO:0000313" key="3">
    <source>
        <dbReference type="EMBL" id="PVY38007.1"/>
    </source>
</evidence>
<feature type="transmembrane region" description="Helical" evidence="2">
    <location>
        <begin position="21"/>
        <end position="43"/>
    </location>
</feature>
<dbReference type="PANTHER" id="PTHR30093:SF2">
    <property type="entry name" value="TYPE II SECRETION SYSTEM PROTEIN H"/>
    <property type="match status" value="1"/>
</dbReference>
<dbReference type="Proteomes" id="UP000245959">
    <property type="component" value="Unassembled WGS sequence"/>
</dbReference>
<dbReference type="Gene3D" id="3.30.700.10">
    <property type="entry name" value="Glycoprotein, Type 4 Pilin"/>
    <property type="match status" value="1"/>
</dbReference>
<sequence length="272" mass="29575">MQKKISLQRRHPIHRRTAKFTLIELLVVIAIIAILAGMLLPALNQARAKAQAIKCLSNLKQIGSSNQMYANDFDDLFVAYSTPGEQYIMGGDGDFWFGVKSGDTYDLTTSPLLGVYYGNTEYLTVCPGAVLSSNDLTKVTGGSGYGYNGKWLGRYGSKSSPKIILKRSAMRVTSRTVAFADCANHGRSGADSLTMTPYLDARKQPDGKITTKGSTHFRHSRMANVAWVDGHASAEPVGILNDGLGRVDLVGYAGAQDVDLYNPTRRSDDPNE</sequence>